<dbReference type="NCBIfam" id="TIGR00121">
    <property type="entry name" value="birA_ligase"/>
    <property type="match status" value="1"/>
</dbReference>
<evidence type="ECO:0000313" key="4">
    <source>
        <dbReference type="Proteomes" id="UP000000248"/>
    </source>
</evidence>
<dbReference type="InterPro" id="IPR004408">
    <property type="entry name" value="Biotin_CoA_COase_ligase"/>
</dbReference>
<keyword evidence="4" id="KW-1185">Reference proteome</keyword>
<dbReference type="GO" id="GO:0005737">
    <property type="term" value="C:cytoplasm"/>
    <property type="evidence" value="ECO:0007669"/>
    <property type="project" value="TreeGrafter"/>
</dbReference>
<reference evidence="3 4" key="1">
    <citation type="journal article" date="2007" name="Nat. Biotechnol.">
        <title>Genome sequence and identification of candidate vaccine antigens from the animal pathogen Dichelobacter nodosus.</title>
        <authorList>
            <person name="Myers G.S."/>
            <person name="Parker D."/>
            <person name="Al-Hasani K."/>
            <person name="Kennan R.M."/>
            <person name="Seemann T."/>
            <person name="Ren Q."/>
            <person name="Badger J.H."/>
            <person name="Selengut J.D."/>
            <person name="Deboy R.T."/>
            <person name="Tettelin H."/>
            <person name="Boyce J.D."/>
            <person name="McCarl V.P."/>
            <person name="Han X."/>
            <person name="Nelson W.C."/>
            <person name="Madupu R."/>
            <person name="Mohamoud Y."/>
            <person name="Holley T."/>
            <person name="Fedorova N."/>
            <person name="Khouri H."/>
            <person name="Bottomley S.P."/>
            <person name="Whittington R.J."/>
            <person name="Adler B."/>
            <person name="Songer J.G."/>
            <person name="Rood J.I."/>
            <person name="Paulsen I.T."/>
        </authorList>
    </citation>
    <scope>NUCLEOTIDE SEQUENCE [LARGE SCALE GENOMIC DNA]</scope>
    <source>
        <strain evidence="3 4">VCS1703A</strain>
    </source>
</reference>
<accession>A5EVK3</accession>
<dbReference type="PANTHER" id="PTHR12835:SF5">
    <property type="entry name" value="BIOTIN--PROTEIN LIGASE"/>
    <property type="match status" value="1"/>
</dbReference>
<organism evidence="3 4">
    <name type="scientific">Dichelobacter nodosus (strain VCS1703A)</name>
    <dbReference type="NCBI Taxonomy" id="246195"/>
    <lineage>
        <taxon>Bacteria</taxon>
        <taxon>Pseudomonadati</taxon>
        <taxon>Pseudomonadota</taxon>
        <taxon>Gammaproteobacteria</taxon>
        <taxon>Cardiobacteriales</taxon>
        <taxon>Cardiobacteriaceae</taxon>
        <taxon>Dichelobacter</taxon>
    </lineage>
</organism>
<dbReference type="KEGG" id="dno:DNO_0541"/>
<keyword evidence="1 3" id="KW-0436">Ligase</keyword>
<proteinExistence type="predicted"/>
<dbReference type="AlphaFoldDB" id="A5EVK3"/>
<dbReference type="OrthoDB" id="9807064at2"/>
<dbReference type="STRING" id="246195.DNO_0541"/>
<evidence type="ECO:0000313" key="3">
    <source>
        <dbReference type="EMBL" id="ABQ14192.1"/>
    </source>
</evidence>
<sequence>MRDFIIARNDKVGRIQSYWHAYYFAQLPSTQQFLLNHPPTISPIVCRAGAQTAGIGQRNAVWHSPEGQLYFSIRYPFSLPSALQLGLAQITALTIAEFLAANHCPIKLKWPNDLFIENRKCGGILIDLIPRAAGCDAVIGVGLNIVRQADCPAHYAYLADYCRLAGDFYEQLLDKLFAMLTLWQQKPYLPAAHRWADYDFFIHKICRLENEPQAFRLLGIDQKGRLIAKDEQQHIHFFTNTRIQQCIS</sequence>
<dbReference type="InterPro" id="IPR004143">
    <property type="entry name" value="BPL_LPL_catalytic"/>
</dbReference>
<dbReference type="InterPro" id="IPR045864">
    <property type="entry name" value="aa-tRNA-synth_II/BPL/LPL"/>
</dbReference>
<dbReference type="PANTHER" id="PTHR12835">
    <property type="entry name" value="BIOTIN PROTEIN LIGASE"/>
    <property type="match status" value="1"/>
</dbReference>
<dbReference type="EMBL" id="CP000513">
    <property type="protein sequence ID" value="ABQ14192.1"/>
    <property type="molecule type" value="Genomic_DNA"/>
</dbReference>
<protein>
    <submittedName>
        <fullName evidence="3">Biotin-acetyl-CoA-carboxylase ligase</fullName>
        <ecNumber evidence="3">6.3.4.15</ecNumber>
    </submittedName>
</protein>
<dbReference type="Gene3D" id="3.30.930.10">
    <property type="entry name" value="Bira Bifunctional Protein, Domain 2"/>
    <property type="match status" value="1"/>
</dbReference>
<dbReference type="HOGENOM" id="CLU_051096_3_0_6"/>
<name>A5EVK3_DICNV</name>
<dbReference type="GO" id="GO:0004077">
    <property type="term" value="F:biotin--[biotin carboxyl-carrier protein] ligase activity"/>
    <property type="evidence" value="ECO:0007669"/>
    <property type="project" value="UniProtKB-EC"/>
</dbReference>
<dbReference type="Proteomes" id="UP000000248">
    <property type="component" value="Chromosome"/>
</dbReference>
<dbReference type="SUPFAM" id="SSF55681">
    <property type="entry name" value="Class II aaRS and biotin synthetases"/>
    <property type="match status" value="1"/>
</dbReference>
<feature type="domain" description="BPL/LPL catalytic" evidence="2">
    <location>
        <begin position="24"/>
        <end position="144"/>
    </location>
</feature>
<evidence type="ECO:0000256" key="1">
    <source>
        <dbReference type="ARBA" id="ARBA00022598"/>
    </source>
</evidence>
<dbReference type="EC" id="6.3.4.15" evidence="3"/>
<dbReference type="Pfam" id="PF03099">
    <property type="entry name" value="BPL_LplA_LipB"/>
    <property type="match status" value="1"/>
</dbReference>
<dbReference type="RefSeq" id="WP_012030875.1">
    <property type="nucleotide sequence ID" value="NC_009446.1"/>
</dbReference>
<dbReference type="eggNOG" id="COG0340">
    <property type="taxonomic scope" value="Bacteria"/>
</dbReference>
<evidence type="ECO:0000259" key="2">
    <source>
        <dbReference type="Pfam" id="PF03099"/>
    </source>
</evidence>
<gene>
    <name evidence="3" type="primary">birA</name>
    <name evidence="3" type="ordered locus">DNO_0541</name>
</gene>